<dbReference type="RefSeq" id="WP_252815470.1">
    <property type="nucleotide sequence ID" value="NZ_JAMXQS010000001.1"/>
</dbReference>
<comment type="caution">
    <text evidence="1">The sequence shown here is derived from an EMBL/GenBank/DDBJ whole genome shotgun (WGS) entry which is preliminary data.</text>
</comment>
<keyword evidence="2" id="KW-1185">Reference proteome</keyword>
<proteinExistence type="predicted"/>
<protein>
    <recommendedName>
        <fullName evidence="3">Secreted protein</fullName>
    </recommendedName>
</protein>
<gene>
    <name evidence="1" type="ORF">NGM99_02155</name>
</gene>
<dbReference type="Proteomes" id="UP001205906">
    <property type="component" value="Unassembled WGS sequence"/>
</dbReference>
<accession>A0ABT1C262</accession>
<evidence type="ECO:0000313" key="2">
    <source>
        <dbReference type="Proteomes" id="UP001205906"/>
    </source>
</evidence>
<evidence type="ECO:0008006" key="3">
    <source>
        <dbReference type="Google" id="ProtNLM"/>
    </source>
</evidence>
<name>A0ABT1C262_9HYPH</name>
<evidence type="ECO:0000313" key="1">
    <source>
        <dbReference type="EMBL" id="MCO6048593.1"/>
    </source>
</evidence>
<organism evidence="1 2">
    <name type="scientific">Mesorhizobium liriopis</name>
    <dbReference type="NCBI Taxonomy" id="2953882"/>
    <lineage>
        <taxon>Bacteria</taxon>
        <taxon>Pseudomonadati</taxon>
        <taxon>Pseudomonadota</taxon>
        <taxon>Alphaproteobacteria</taxon>
        <taxon>Hyphomicrobiales</taxon>
        <taxon>Phyllobacteriaceae</taxon>
        <taxon>Mesorhizobium</taxon>
    </lineage>
</organism>
<dbReference type="EMBL" id="JAMXQS010000001">
    <property type="protein sequence ID" value="MCO6048593.1"/>
    <property type="molecule type" value="Genomic_DNA"/>
</dbReference>
<sequence>MKKAGLGKSLPTLLAVGALLFTWVGTGAGQGITVKTIDEGYFRCLGGELQDGEDCSAYRTKIKKTDRREYLACYRQCVSSCQRDTDTVGDERFCVDSECLRGGEFGC</sequence>
<reference evidence="1 2" key="1">
    <citation type="submission" date="2022-06" db="EMBL/GenBank/DDBJ databases">
        <title>Mesorhizobium sp. strain RP14 Genome sequencing and assembly.</title>
        <authorList>
            <person name="Kim I."/>
        </authorList>
    </citation>
    <scope>NUCLEOTIDE SEQUENCE [LARGE SCALE GENOMIC DNA]</scope>
    <source>
        <strain evidence="2">RP14(2022)</strain>
    </source>
</reference>